<sequence length="213" mass="23750">MAITLKKGQGVSLKKNEYDLSMVTIGLGWDINEQKGGFLGGLFGKKPEEYDLDVVAFLCYDDGKIHHLGDQKNGRPTLVGGDVVFFNNMRHTSGTIWLTGDNRTGAGDGDDEQIIVKLNDLPDTFSKIVFVVQIYEGEKREQNFGKVANAYIRAEDGKSKEMVRFDLSGGAAFTDCRSMLFAELVRESNGWKFNAIGSPEQSDTFVTWLKRYL</sequence>
<evidence type="ECO:0000259" key="3">
    <source>
        <dbReference type="Pfam" id="PF02342"/>
    </source>
</evidence>
<dbReference type="InterPro" id="IPR051324">
    <property type="entry name" value="Stress/Tellurium_Resist"/>
</dbReference>
<dbReference type="Pfam" id="PF02342">
    <property type="entry name" value="TerD"/>
    <property type="match status" value="1"/>
</dbReference>
<evidence type="ECO:0000313" key="5">
    <source>
        <dbReference type="Proteomes" id="UP000054851"/>
    </source>
</evidence>
<dbReference type="CDD" id="cd06974">
    <property type="entry name" value="TerD_like"/>
    <property type="match status" value="1"/>
</dbReference>
<comment type="similarity">
    <text evidence="1">Belongs to the CAPAB/TerDEXZ family.</text>
</comment>
<dbReference type="EMBL" id="FCOA02000003">
    <property type="protein sequence ID" value="SAK48413.1"/>
    <property type="molecule type" value="Genomic_DNA"/>
</dbReference>
<dbReference type="RefSeq" id="WP_061166569.1">
    <property type="nucleotide sequence ID" value="NZ_FCOA02000003.1"/>
</dbReference>
<dbReference type="Gene3D" id="2.60.60.30">
    <property type="entry name" value="sav2460 like domains"/>
    <property type="match status" value="1"/>
</dbReference>
<evidence type="ECO:0000256" key="1">
    <source>
        <dbReference type="ARBA" id="ARBA00008775"/>
    </source>
</evidence>
<protein>
    <submittedName>
        <fullName evidence="4">Stress protein</fullName>
    </submittedName>
</protein>
<feature type="domain" description="TerD" evidence="3">
    <location>
        <begin position="1"/>
        <end position="201"/>
    </location>
</feature>
<name>A0A157ZSD6_9BURK</name>
<evidence type="ECO:0000256" key="2">
    <source>
        <dbReference type="ARBA" id="ARBA00022686"/>
    </source>
</evidence>
<dbReference type="PANTHER" id="PTHR32097">
    <property type="entry name" value="CAMP-BINDING PROTEIN 1-RELATED"/>
    <property type="match status" value="1"/>
</dbReference>
<keyword evidence="2" id="KW-0778">Tellurium resistance</keyword>
<dbReference type="Proteomes" id="UP000054851">
    <property type="component" value="Unassembled WGS sequence"/>
</dbReference>
<dbReference type="InterPro" id="IPR003325">
    <property type="entry name" value="TerD"/>
</dbReference>
<evidence type="ECO:0000313" key="4">
    <source>
        <dbReference type="EMBL" id="SAK48413.1"/>
    </source>
</evidence>
<comment type="caution">
    <text evidence="4">The sequence shown here is derived from an EMBL/GenBank/DDBJ whole genome shotgun (WGS) entry which is preliminary data.</text>
</comment>
<dbReference type="OrthoDB" id="5321109at2"/>
<keyword evidence="5" id="KW-1185">Reference proteome</keyword>
<dbReference type="PANTHER" id="PTHR32097:SF4">
    <property type="entry name" value="GENERAL STRESS PROTEIN 16U"/>
    <property type="match status" value="1"/>
</dbReference>
<reference evidence="4" key="1">
    <citation type="submission" date="2016-01" db="EMBL/GenBank/DDBJ databases">
        <authorList>
            <person name="Peeters C."/>
        </authorList>
    </citation>
    <scope>NUCLEOTIDE SEQUENCE</scope>
    <source>
        <strain evidence="4">LMG 29322</strain>
    </source>
</reference>
<proteinExistence type="inferred from homology"/>
<gene>
    <name evidence="4" type="ORF">AWB79_01286</name>
</gene>
<dbReference type="GO" id="GO:0046690">
    <property type="term" value="P:response to tellurium ion"/>
    <property type="evidence" value="ECO:0007669"/>
    <property type="project" value="UniProtKB-KW"/>
</dbReference>
<dbReference type="STRING" id="1777140.AWB79_01286"/>
<organism evidence="4 5">
    <name type="scientific">Caballeronia hypogeia</name>
    <dbReference type="NCBI Taxonomy" id="1777140"/>
    <lineage>
        <taxon>Bacteria</taxon>
        <taxon>Pseudomonadati</taxon>
        <taxon>Pseudomonadota</taxon>
        <taxon>Betaproteobacteria</taxon>
        <taxon>Burkholderiales</taxon>
        <taxon>Burkholderiaceae</taxon>
        <taxon>Caballeronia</taxon>
    </lineage>
</organism>
<accession>A0A157ZSD6</accession>
<dbReference type="AlphaFoldDB" id="A0A157ZSD6"/>